<dbReference type="NCBIfam" id="TIGR01798">
    <property type="entry name" value="cit_synth_I"/>
    <property type="match status" value="1"/>
</dbReference>
<keyword evidence="3 8" id="KW-0816">Tricarboxylic acid cycle</keyword>
<keyword evidence="11" id="KW-1185">Reference proteome</keyword>
<comment type="catalytic activity">
    <reaction evidence="5 8">
        <text>oxaloacetate + acetyl-CoA + H2O = citrate + CoA + H(+)</text>
        <dbReference type="Rhea" id="RHEA:16845"/>
        <dbReference type="ChEBI" id="CHEBI:15377"/>
        <dbReference type="ChEBI" id="CHEBI:15378"/>
        <dbReference type="ChEBI" id="CHEBI:16452"/>
        <dbReference type="ChEBI" id="CHEBI:16947"/>
        <dbReference type="ChEBI" id="CHEBI:57287"/>
        <dbReference type="ChEBI" id="CHEBI:57288"/>
        <dbReference type="EC" id="2.3.3.16"/>
    </reaction>
</comment>
<dbReference type="PANTHER" id="PTHR42871">
    <property type="entry name" value="CITRATE SYNTHASE"/>
    <property type="match status" value="1"/>
</dbReference>
<protein>
    <recommendedName>
        <fullName evidence="6 7">Citrate synthase</fullName>
    </recommendedName>
</protein>
<evidence type="ECO:0000256" key="1">
    <source>
        <dbReference type="ARBA" id="ARBA00004751"/>
    </source>
</evidence>
<evidence type="ECO:0000256" key="4">
    <source>
        <dbReference type="ARBA" id="ARBA00022679"/>
    </source>
</evidence>
<keyword evidence="4 7" id="KW-0808">Transferase</keyword>
<evidence type="ECO:0000256" key="7">
    <source>
        <dbReference type="PIRNR" id="PIRNR001369"/>
    </source>
</evidence>
<dbReference type="InterPro" id="IPR036969">
    <property type="entry name" value="Citrate_synthase_sf"/>
</dbReference>
<sequence>MSEKVSLNIGDKQVELPIITGTENEKAIDISKIRAETGFITLDPGFKNTGATTSAITYLDGEEGILRYRGYPIEELAEKSTFLEVAYLLIYGELPTQAEFTDFQNKVSRHTLIHEDMKKFFEGFPTKSHPMGQLSALVGALSAFYPESLNPDASEEEDNLTIIKLLAKFPTIVSWIYKKSLGHPVIYPKNKLDYVSNYLNMTFGQLTEEVEIDPIVTSAMNKLLILHADHEQNCSTSTVRIVGSSNANLFTSISAGISALWGPLHGGANQAVIEMLERIKEDGGDSEKWLAKAKDKNDPFRLMGFGHRVYKNFDPRAKIIKKACDDILDSLGVQDPVLNIAKKLEETALSDPYFVDRKLYPNVDFYSGIIYRALGFPTDMFTVLFALGRLPGWIAQWKEMRTNKEPIGRPRQVYTGHPKRNFVAMKDR</sequence>
<dbReference type="InterPro" id="IPR016142">
    <property type="entry name" value="Citrate_synth-like_lrg_a-sub"/>
</dbReference>
<dbReference type="RefSeq" id="WP_130856023.1">
    <property type="nucleotide sequence ID" value="NZ_JBHLWO010000002.1"/>
</dbReference>
<dbReference type="NCBIfam" id="NF004126">
    <property type="entry name" value="PRK05614.1"/>
    <property type="match status" value="1"/>
</dbReference>
<dbReference type="InterPro" id="IPR016143">
    <property type="entry name" value="Citrate_synth-like_sm_a-sub"/>
</dbReference>
<comment type="similarity">
    <text evidence="2 7 9">Belongs to the citrate synthase family.</text>
</comment>
<proteinExistence type="inferred from homology"/>
<dbReference type="PROSITE" id="PS00480">
    <property type="entry name" value="CITRATE_SYNTHASE"/>
    <property type="match status" value="1"/>
</dbReference>
<dbReference type="PANTHER" id="PTHR42871:SF1">
    <property type="entry name" value="CITRATE SYNTHASE"/>
    <property type="match status" value="1"/>
</dbReference>
<dbReference type="Gene3D" id="1.10.230.10">
    <property type="entry name" value="Cytochrome P450-Terp, domain 2"/>
    <property type="match status" value="1"/>
</dbReference>
<reference evidence="10 11" key="1">
    <citation type="submission" date="2024-09" db="EMBL/GenBank/DDBJ databases">
        <authorList>
            <person name="Sun Q."/>
            <person name="Mori K."/>
        </authorList>
    </citation>
    <scope>NUCLEOTIDE SEQUENCE [LARGE SCALE GENOMIC DNA]</scope>
    <source>
        <strain evidence="10 11">CCM 7765</strain>
    </source>
</reference>
<dbReference type="EMBL" id="JBHLWO010000002">
    <property type="protein sequence ID" value="MFC0319330.1"/>
    <property type="molecule type" value="Genomic_DNA"/>
</dbReference>
<comment type="caution">
    <text evidence="10">The sequence shown here is derived from an EMBL/GenBank/DDBJ whole genome shotgun (WGS) entry which is preliminary data.</text>
</comment>
<evidence type="ECO:0000256" key="3">
    <source>
        <dbReference type="ARBA" id="ARBA00022532"/>
    </source>
</evidence>
<dbReference type="GO" id="GO:0036440">
    <property type="term" value="F:citrate synthase activity"/>
    <property type="evidence" value="ECO:0007669"/>
    <property type="project" value="UniProtKB-EC"/>
</dbReference>
<name>A0ABV6HMN0_9SPHI</name>
<dbReference type="InterPro" id="IPR010953">
    <property type="entry name" value="Citrate_synthase_typ-I"/>
</dbReference>
<evidence type="ECO:0000256" key="6">
    <source>
        <dbReference type="NCBIfam" id="TIGR01798"/>
    </source>
</evidence>
<dbReference type="CDD" id="cd06114">
    <property type="entry name" value="EcCS_like"/>
    <property type="match status" value="1"/>
</dbReference>
<dbReference type="Gene3D" id="1.10.580.10">
    <property type="entry name" value="Citrate Synthase, domain 1"/>
    <property type="match status" value="1"/>
</dbReference>
<dbReference type="SUPFAM" id="SSF48256">
    <property type="entry name" value="Citrate synthase"/>
    <property type="match status" value="1"/>
</dbReference>
<dbReference type="Proteomes" id="UP001589774">
    <property type="component" value="Unassembled WGS sequence"/>
</dbReference>
<evidence type="ECO:0000313" key="10">
    <source>
        <dbReference type="EMBL" id="MFC0319330.1"/>
    </source>
</evidence>
<dbReference type="InterPro" id="IPR002020">
    <property type="entry name" value="Citrate_synthase"/>
</dbReference>
<evidence type="ECO:0000313" key="11">
    <source>
        <dbReference type="Proteomes" id="UP001589774"/>
    </source>
</evidence>
<evidence type="ECO:0000256" key="8">
    <source>
        <dbReference type="RuleBase" id="RU003370"/>
    </source>
</evidence>
<dbReference type="InterPro" id="IPR019810">
    <property type="entry name" value="Citrate_synthase_AS"/>
</dbReference>
<accession>A0ABV6HMN0</accession>
<evidence type="ECO:0000256" key="2">
    <source>
        <dbReference type="ARBA" id="ARBA00010566"/>
    </source>
</evidence>
<comment type="pathway">
    <text evidence="1 8">Carbohydrate metabolism; tricarboxylic acid cycle; isocitrate from oxaloacetate: step 1/2.</text>
</comment>
<organism evidence="10 11">
    <name type="scientific">Olivibacter oleidegradans</name>
    <dbReference type="NCBI Taxonomy" id="760123"/>
    <lineage>
        <taxon>Bacteria</taxon>
        <taxon>Pseudomonadati</taxon>
        <taxon>Bacteroidota</taxon>
        <taxon>Sphingobacteriia</taxon>
        <taxon>Sphingobacteriales</taxon>
        <taxon>Sphingobacteriaceae</taxon>
        <taxon>Olivibacter</taxon>
    </lineage>
</organism>
<gene>
    <name evidence="10" type="ORF">ACFFI0_13500</name>
</gene>
<dbReference type="InterPro" id="IPR024176">
    <property type="entry name" value="Citrate_synthase_bac-typ"/>
</dbReference>
<dbReference type="PIRSF" id="PIRSF001369">
    <property type="entry name" value="Citrate_synth"/>
    <property type="match status" value="1"/>
</dbReference>
<dbReference type="Pfam" id="PF00285">
    <property type="entry name" value="Citrate_synt"/>
    <property type="match status" value="1"/>
</dbReference>
<evidence type="ECO:0000256" key="5">
    <source>
        <dbReference type="ARBA" id="ARBA00049288"/>
    </source>
</evidence>
<keyword evidence="10" id="KW-0012">Acyltransferase</keyword>
<evidence type="ECO:0000256" key="9">
    <source>
        <dbReference type="RuleBase" id="RU003406"/>
    </source>
</evidence>
<dbReference type="Gene3D" id="2.20.28.60">
    <property type="match status" value="1"/>
</dbReference>
<dbReference type="PRINTS" id="PR00143">
    <property type="entry name" value="CITRTSNTHASE"/>
</dbReference>